<keyword evidence="2" id="KW-1185">Reference proteome</keyword>
<comment type="caution">
    <text evidence="1">The sequence shown here is derived from an EMBL/GenBank/DDBJ whole genome shotgun (WGS) entry which is preliminary data.</text>
</comment>
<sequence>MSDSKLIEAIDRYLSGEMSGEERERFEQLRAENAAVDSQVTEHKHFVGLLKQYGERIELENRLNAIHDEIDVDTLHEDLFIQPTWIVRLWRHHHSKISVAASIAIIAALTTLFFTGKFNSNDSKYELLSREINGVKQNNARQDRINKMLSKELTGVKRQMANPGSYRGTGFALTGNGYIVTNYHVVKDADSVYVQNVDGESFRAKIIYSEPAQDIAFLAINDPAFTPLGTVPYSFKKSKSDLGEDVFTVGYPKDALAFSSGSLTSPEGSNGDTTSYEVSIAARPGNSGGPLLDSRGNLIGILTGKQSRYESMTFARKSSYLLDAIDAIPADSLQKKLSLNTKNALAGLTRTQQIKKLQNYVFMVKVYN</sequence>
<evidence type="ECO:0000313" key="1">
    <source>
        <dbReference type="EMBL" id="RCH53994.1"/>
    </source>
</evidence>
<organism evidence="1 2">
    <name type="scientific">Mucilaginibacter hurinus</name>
    <dbReference type="NCBI Taxonomy" id="2201324"/>
    <lineage>
        <taxon>Bacteria</taxon>
        <taxon>Pseudomonadati</taxon>
        <taxon>Bacteroidota</taxon>
        <taxon>Sphingobacteriia</taxon>
        <taxon>Sphingobacteriales</taxon>
        <taxon>Sphingobacteriaceae</taxon>
        <taxon>Mucilaginibacter</taxon>
    </lineage>
</organism>
<gene>
    <name evidence="1" type="ORF">DJ568_15310</name>
</gene>
<dbReference type="EMBL" id="QGDC01000009">
    <property type="protein sequence ID" value="RCH53994.1"/>
    <property type="molecule type" value="Genomic_DNA"/>
</dbReference>
<keyword evidence="1" id="KW-0378">Hydrolase</keyword>
<dbReference type="PRINTS" id="PR00834">
    <property type="entry name" value="PROTEASES2C"/>
</dbReference>
<dbReference type="InterPro" id="IPR009003">
    <property type="entry name" value="Peptidase_S1_PA"/>
</dbReference>
<dbReference type="AlphaFoldDB" id="A0A367GKI9"/>
<dbReference type="InterPro" id="IPR001940">
    <property type="entry name" value="Peptidase_S1C"/>
</dbReference>
<accession>A0A367GKI9</accession>
<dbReference type="Proteomes" id="UP000253209">
    <property type="component" value="Unassembled WGS sequence"/>
</dbReference>
<dbReference type="GO" id="GO:0006508">
    <property type="term" value="P:proteolysis"/>
    <property type="evidence" value="ECO:0007669"/>
    <property type="project" value="UniProtKB-KW"/>
</dbReference>
<dbReference type="RefSeq" id="WP_114006257.1">
    <property type="nucleotide sequence ID" value="NZ_QGDC01000009.1"/>
</dbReference>
<name>A0A367GKI9_9SPHI</name>
<dbReference type="OrthoDB" id="9766361at2"/>
<proteinExistence type="predicted"/>
<protein>
    <submittedName>
        <fullName evidence="1">Serine protease</fullName>
    </submittedName>
</protein>
<dbReference type="PANTHER" id="PTHR43019">
    <property type="entry name" value="SERINE ENDOPROTEASE DEGS"/>
    <property type="match status" value="1"/>
</dbReference>
<dbReference type="Gene3D" id="2.40.10.10">
    <property type="entry name" value="Trypsin-like serine proteases"/>
    <property type="match status" value="2"/>
</dbReference>
<keyword evidence="1" id="KW-0645">Protease</keyword>
<dbReference type="Pfam" id="PF13365">
    <property type="entry name" value="Trypsin_2"/>
    <property type="match status" value="1"/>
</dbReference>
<reference evidence="1 2" key="1">
    <citation type="submission" date="2018-05" db="EMBL/GenBank/DDBJ databases">
        <title>Mucilaginibacter hurinus sp. nov., isolated from briquette warehouse soil.</title>
        <authorList>
            <person name="Choi L."/>
        </authorList>
    </citation>
    <scope>NUCLEOTIDE SEQUENCE [LARGE SCALE GENOMIC DNA]</scope>
    <source>
        <strain evidence="1 2">ZR32</strain>
    </source>
</reference>
<evidence type="ECO:0000313" key="2">
    <source>
        <dbReference type="Proteomes" id="UP000253209"/>
    </source>
</evidence>
<dbReference type="GO" id="GO:0004252">
    <property type="term" value="F:serine-type endopeptidase activity"/>
    <property type="evidence" value="ECO:0007669"/>
    <property type="project" value="InterPro"/>
</dbReference>
<dbReference type="SUPFAM" id="SSF50494">
    <property type="entry name" value="Trypsin-like serine proteases"/>
    <property type="match status" value="1"/>
</dbReference>
<dbReference type="PANTHER" id="PTHR43019:SF23">
    <property type="entry name" value="PROTEASE DO-LIKE 5, CHLOROPLASTIC"/>
    <property type="match status" value="1"/>
</dbReference>
<dbReference type="InterPro" id="IPR043504">
    <property type="entry name" value="Peptidase_S1_PA_chymotrypsin"/>
</dbReference>